<dbReference type="PANTHER" id="PTHR46455:SF2">
    <property type="entry name" value="AT24727P"/>
    <property type="match status" value="1"/>
</dbReference>
<keyword evidence="8" id="KW-1185">Reference proteome</keyword>
<dbReference type="InterPro" id="IPR046341">
    <property type="entry name" value="SET_dom_sf"/>
</dbReference>
<evidence type="ECO:0000259" key="6">
    <source>
        <dbReference type="PROSITE" id="PS50865"/>
    </source>
</evidence>
<evidence type="ECO:0000256" key="3">
    <source>
        <dbReference type="ARBA" id="ARBA00022833"/>
    </source>
</evidence>
<evidence type="ECO:0000313" key="7">
    <source>
        <dbReference type="EMBL" id="CRK99828.1"/>
    </source>
</evidence>
<feature type="domain" description="SET" evidence="5">
    <location>
        <begin position="43"/>
        <end position="305"/>
    </location>
</feature>
<evidence type="ECO:0000256" key="1">
    <source>
        <dbReference type="ARBA" id="ARBA00022723"/>
    </source>
</evidence>
<dbReference type="CDD" id="cd20071">
    <property type="entry name" value="SET_SMYD"/>
    <property type="match status" value="1"/>
</dbReference>
<gene>
    <name evidence="7" type="primary">similar to Protein msta</name>
    <name evidence="7" type="ORF">CLUMA_CG013136</name>
</gene>
<dbReference type="PANTHER" id="PTHR46455">
    <property type="entry name" value="SET AND MYND DOMAIN CONTAINING, ARTHROPOD-SPECIFIC, MEMBER 4, ISOFORM A"/>
    <property type="match status" value="1"/>
</dbReference>
<dbReference type="EMBL" id="CVRI01000053">
    <property type="protein sequence ID" value="CRK99828.1"/>
    <property type="molecule type" value="Genomic_DNA"/>
</dbReference>
<evidence type="ECO:0000256" key="4">
    <source>
        <dbReference type="PROSITE-ProRule" id="PRU00134"/>
    </source>
</evidence>
<accession>A0A1J1IJV9</accession>
<evidence type="ECO:0000256" key="2">
    <source>
        <dbReference type="ARBA" id="ARBA00022771"/>
    </source>
</evidence>
<dbReference type="Pfam" id="PF01753">
    <property type="entry name" value="zf-MYND"/>
    <property type="match status" value="1"/>
</dbReference>
<dbReference type="Pfam" id="PF00856">
    <property type="entry name" value="SET"/>
    <property type="match status" value="1"/>
</dbReference>
<protein>
    <submittedName>
        <fullName evidence="7">CLUMA_CG013136, isoform A</fullName>
    </submittedName>
</protein>
<dbReference type="STRING" id="568069.A0A1J1IJV9"/>
<dbReference type="PROSITE" id="PS01360">
    <property type="entry name" value="ZF_MYND_1"/>
    <property type="match status" value="1"/>
</dbReference>
<dbReference type="GO" id="GO:0008270">
    <property type="term" value="F:zinc ion binding"/>
    <property type="evidence" value="ECO:0007669"/>
    <property type="project" value="UniProtKB-KW"/>
</dbReference>
<dbReference type="SUPFAM" id="SSF82199">
    <property type="entry name" value="SET domain"/>
    <property type="match status" value="1"/>
</dbReference>
<dbReference type="GO" id="GO:0008276">
    <property type="term" value="F:protein methyltransferase activity"/>
    <property type="evidence" value="ECO:0007669"/>
    <property type="project" value="UniProtKB-ARBA"/>
</dbReference>
<keyword evidence="2 4" id="KW-0863">Zinc-finger</keyword>
<dbReference type="Gene3D" id="2.170.270.10">
    <property type="entry name" value="SET domain"/>
    <property type="match status" value="1"/>
</dbReference>
<feature type="domain" description="MYND-type" evidence="6">
    <location>
        <begin position="6"/>
        <end position="42"/>
    </location>
</feature>
<name>A0A1J1IJV9_9DIPT</name>
<dbReference type="AlphaFoldDB" id="A0A1J1IJV9"/>
<evidence type="ECO:0000259" key="5">
    <source>
        <dbReference type="PROSITE" id="PS50280"/>
    </source>
</evidence>
<proteinExistence type="predicted"/>
<dbReference type="GO" id="GO:0008757">
    <property type="term" value="F:S-adenosylmethionine-dependent methyltransferase activity"/>
    <property type="evidence" value="ECO:0007669"/>
    <property type="project" value="UniProtKB-ARBA"/>
</dbReference>
<dbReference type="InterPro" id="IPR053010">
    <property type="entry name" value="SET_SmydA-8"/>
</dbReference>
<dbReference type="OrthoDB" id="3174329at2759"/>
<dbReference type="PROSITE" id="PS50865">
    <property type="entry name" value="ZF_MYND_2"/>
    <property type="match status" value="1"/>
</dbReference>
<dbReference type="Gene3D" id="6.10.140.2220">
    <property type="match status" value="2"/>
</dbReference>
<dbReference type="Proteomes" id="UP000183832">
    <property type="component" value="Unassembled WGS sequence"/>
</dbReference>
<sequence>MIDKSCVKCEKPSNSFCTNCKLVHYCSRECQKADWKTHKTQCRPFEIKKDEKFGRYLKANRDVEADTIVVSEPPCIIGPKWNNEDEDPSSFTFFCVGCFEALKDLRTKCPNCLWPCCSEECIGLISEELHAIECAFLKAGRGPANKTSIKSVKEYFRQDALLALKILILQRRNPKKFKSLMEMEDNAENRLLTLNFKEAEDRINYLEDNFLKPLKKAEDKSNQVVLPIKDKKILHKIFGIIETNAMYINLANGNEICGLYPIGCLLEHSCLPNCSYSFDMKNGFKINVKAAREIKADEHLTTTYSHILWSTQLRQQHLKDAKYFTCSCERCKDPTELGTHFSTLRCLGSDESPCNGYQLPTNPISPNAEWACNKCPMRIKSDQVSFLTARMNDEIEKVFASSPTCEVLEELIEKLSQFLHPTHYHMFTLKHALLQLYGKHKDCPIESLSEEVLLKKLNLCNELLQIVQTLDPYAIRIPIYIGILYFEKHVALKEMIKRNNNCANIEDARKCLEEAERILKNETDTEQGKQLIQRVADALLNI</sequence>
<dbReference type="GO" id="GO:0008170">
    <property type="term" value="F:N-methyltransferase activity"/>
    <property type="evidence" value="ECO:0007669"/>
    <property type="project" value="UniProtKB-ARBA"/>
</dbReference>
<dbReference type="InterPro" id="IPR002893">
    <property type="entry name" value="Znf_MYND"/>
</dbReference>
<dbReference type="PROSITE" id="PS50280">
    <property type="entry name" value="SET"/>
    <property type="match status" value="1"/>
</dbReference>
<evidence type="ECO:0000313" key="8">
    <source>
        <dbReference type="Proteomes" id="UP000183832"/>
    </source>
</evidence>
<reference evidence="7 8" key="1">
    <citation type="submission" date="2015-04" db="EMBL/GenBank/DDBJ databases">
        <authorList>
            <person name="Syromyatnikov M.Y."/>
            <person name="Popov V.N."/>
        </authorList>
    </citation>
    <scope>NUCLEOTIDE SEQUENCE [LARGE SCALE GENOMIC DNA]</scope>
</reference>
<keyword evidence="3" id="KW-0862">Zinc</keyword>
<dbReference type="SMART" id="SM00317">
    <property type="entry name" value="SET"/>
    <property type="match status" value="1"/>
</dbReference>
<organism evidence="7 8">
    <name type="scientific">Clunio marinus</name>
    <dbReference type="NCBI Taxonomy" id="568069"/>
    <lineage>
        <taxon>Eukaryota</taxon>
        <taxon>Metazoa</taxon>
        <taxon>Ecdysozoa</taxon>
        <taxon>Arthropoda</taxon>
        <taxon>Hexapoda</taxon>
        <taxon>Insecta</taxon>
        <taxon>Pterygota</taxon>
        <taxon>Neoptera</taxon>
        <taxon>Endopterygota</taxon>
        <taxon>Diptera</taxon>
        <taxon>Nematocera</taxon>
        <taxon>Chironomoidea</taxon>
        <taxon>Chironomidae</taxon>
        <taxon>Clunio</taxon>
    </lineage>
</organism>
<keyword evidence="1" id="KW-0479">Metal-binding</keyword>
<dbReference type="InterPro" id="IPR001214">
    <property type="entry name" value="SET_dom"/>
</dbReference>
<dbReference type="Gene3D" id="1.10.220.160">
    <property type="match status" value="1"/>
</dbReference>